<evidence type="ECO:0000313" key="4">
    <source>
        <dbReference type="Proteomes" id="UP001295740"/>
    </source>
</evidence>
<feature type="transmembrane region" description="Helical" evidence="2">
    <location>
        <begin position="50"/>
        <end position="68"/>
    </location>
</feature>
<evidence type="ECO:0000256" key="1">
    <source>
        <dbReference type="SAM" id="MobiDB-lite"/>
    </source>
</evidence>
<evidence type="ECO:0000313" key="3">
    <source>
        <dbReference type="EMBL" id="CAJ2505570.1"/>
    </source>
</evidence>
<protein>
    <submittedName>
        <fullName evidence="3">Uu.00g129640.m01.CDS01</fullName>
    </submittedName>
</protein>
<comment type="caution">
    <text evidence="3">The sequence shown here is derived from an EMBL/GenBank/DDBJ whole genome shotgun (WGS) entry which is preliminary data.</text>
</comment>
<gene>
    <name evidence="3" type="ORF">KHLLAP_LOCUS6038</name>
</gene>
<evidence type="ECO:0000256" key="2">
    <source>
        <dbReference type="SAM" id="Phobius"/>
    </source>
</evidence>
<keyword evidence="2" id="KW-0472">Membrane</keyword>
<proteinExistence type="predicted"/>
<keyword evidence="2" id="KW-0812">Transmembrane</keyword>
<accession>A0AAI8VIJ4</accession>
<dbReference type="EMBL" id="CAUWAG010000007">
    <property type="protein sequence ID" value="CAJ2505570.1"/>
    <property type="molecule type" value="Genomic_DNA"/>
</dbReference>
<organism evidence="3 4">
    <name type="scientific">Anthostomella pinea</name>
    <dbReference type="NCBI Taxonomy" id="933095"/>
    <lineage>
        <taxon>Eukaryota</taxon>
        <taxon>Fungi</taxon>
        <taxon>Dikarya</taxon>
        <taxon>Ascomycota</taxon>
        <taxon>Pezizomycotina</taxon>
        <taxon>Sordariomycetes</taxon>
        <taxon>Xylariomycetidae</taxon>
        <taxon>Xylariales</taxon>
        <taxon>Xylariaceae</taxon>
        <taxon>Anthostomella</taxon>
    </lineage>
</organism>
<dbReference type="Proteomes" id="UP001295740">
    <property type="component" value="Unassembled WGS sequence"/>
</dbReference>
<keyword evidence="2" id="KW-1133">Transmembrane helix</keyword>
<keyword evidence="4" id="KW-1185">Reference proteome</keyword>
<sequence>MRLAGVLHEQRDSIKAGWLSFLALRSPTYTHERSVFNKIITRTFGITRRYSLTAGVGALMLGHLTWYLPMYAALRWADSMVSSAPVTPEEPRQTQHEPAPPASHLKVHPHHQYDPRGPAKIHDTSRPVGSPPESNATKSRIEAARFLVAHKTWFFTGTFLMGGLAHWTLLDARRKELPGFRPWMFPANIAFMVVTQISTVRALKTAKFLLVAEERADVRSEW</sequence>
<feature type="region of interest" description="Disordered" evidence="1">
    <location>
        <begin position="84"/>
        <end position="136"/>
    </location>
</feature>
<reference evidence="3" key="1">
    <citation type="submission" date="2023-10" db="EMBL/GenBank/DDBJ databases">
        <authorList>
            <person name="Hackl T."/>
        </authorList>
    </citation>
    <scope>NUCLEOTIDE SEQUENCE</scope>
</reference>
<feature type="transmembrane region" description="Helical" evidence="2">
    <location>
        <begin position="152"/>
        <end position="170"/>
    </location>
</feature>
<feature type="transmembrane region" description="Helical" evidence="2">
    <location>
        <begin position="182"/>
        <end position="203"/>
    </location>
</feature>
<name>A0AAI8VIJ4_9PEZI</name>
<dbReference type="AlphaFoldDB" id="A0AAI8VIJ4"/>